<comment type="caution">
    <text evidence="1">The sequence shown here is derived from an EMBL/GenBank/DDBJ whole genome shotgun (WGS) entry which is preliminary data.</text>
</comment>
<evidence type="ECO:0000313" key="2">
    <source>
        <dbReference type="Proteomes" id="UP001054945"/>
    </source>
</evidence>
<evidence type="ECO:0000313" key="1">
    <source>
        <dbReference type="EMBL" id="GIX66838.1"/>
    </source>
</evidence>
<dbReference type="AlphaFoldDB" id="A0AAV4M366"/>
<organism evidence="1 2">
    <name type="scientific">Caerostris extrusa</name>
    <name type="common">Bark spider</name>
    <name type="synonym">Caerostris bankana</name>
    <dbReference type="NCBI Taxonomy" id="172846"/>
    <lineage>
        <taxon>Eukaryota</taxon>
        <taxon>Metazoa</taxon>
        <taxon>Ecdysozoa</taxon>
        <taxon>Arthropoda</taxon>
        <taxon>Chelicerata</taxon>
        <taxon>Arachnida</taxon>
        <taxon>Araneae</taxon>
        <taxon>Araneomorphae</taxon>
        <taxon>Entelegynae</taxon>
        <taxon>Araneoidea</taxon>
        <taxon>Araneidae</taxon>
        <taxon>Caerostris</taxon>
    </lineage>
</organism>
<reference evidence="1 2" key="1">
    <citation type="submission" date="2021-06" db="EMBL/GenBank/DDBJ databases">
        <title>Caerostris extrusa draft genome.</title>
        <authorList>
            <person name="Kono N."/>
            <person name="Arakawa K."/>
        </authorList>
    </citation>
    <scope>NUCLEOTIDE SEQUENCE [LARGE SCALE GENOMIC DNA]</scope>
</reference>
<name>A0AAV4M366_CAEEX</name>
<keyword evidence="2" id="KW-1185">Reference proteome</keyword>
<dbReference type="EMBL" id="BPLR01001825">
    <property type="protein sequence ID" value="GIX66838.1"/>
    <property type="molecule type" value="Genomic_DNA"/>
</dbReference>
<accession>A0AAV4M366</accession>
<sequence>MLTSYKKDRNHCSRAFKPLIERQLQQADQLTGDDYVKYDQCPCFVSLLILQYFYCETNLSTPCFQFAFMISLLLPGVVVPHIHLDSWTTFLAKLYKNECLLAQCQLSVKANETEG</sequence>
<proteinExistence type="predicted"/>
<dbReference type="Proteomes" id="UP001054945">
    <property type="component" value="Unassembled WGS sequence"/>
</dbReference>
<protein>
    <submittedName>
        <fullName evidence="1">Uncharacterized protein</fullName>
    </submittedName>
</protein>
<gene>
    <name evidence="1" type="ORF">CEXT_709811</name>
</gene>